<dbReference type="AlphaFoldDB" id="A0A1N6XFE3"/>
<protein>
    <submittedName>
        <fullName evidence="1">Uncharacterized protein</fullName>
    </submittedName>
</protein>
<dbReference type="EMBL" id="FTMP01000012">
    <property type="protein sequence ID" value="SIR01082.1"/>
    <property type="molecule type" value="Genomic_DNA"/>
</dbReference>
<evidence type="ECO:0000313" key="2">
    <source>
        <dbReference type="Proteomes" id="UP000185841"/>
    </source>
</evidence>
<gene>
    <name evidence="1" type="ORF">SAMN05878282_112126</name>
</gene>
<name>A0A1N6XFE3_AQUAC</name>
<dbReference type="SUPFAM" id="SSF160930">
    <property type="entry name" value="FlhC-like"/>
    <property type="match status" value="1"/>
</dbReference>
<dbReference type="Proteomes" id="UP000185841">
    <property type="component" value="Unassembled WGS sequence"/>
</dbReference>
<accession>A0A1N6XFE3</accession>
<proteinExistence type="predicted"/>
<sequence>MKRINKALAKISIREVVAASTAARTMHATHRGEMKIVQLSALSKRKMEALDALPISLFRVYYKNLEVGFSTGGDDDKFFETAIYRNSLMMEACTYIEKNEVHPLVGIGCDEEAYKFFWAGDFEERMRYITKAAFALEIRVDLNDLRLNENSTEDMLRDVTQILLADYKWMRRTNRALGQVEDFDRGLMCDEDIAEVMLEARIQTKLVALHTGLTDAEVDVIKRRLLRSGKLYHTVSGRIRQAHMIVAESPIHSLLFLCIYMMLAQDPERNVCGKAVVIASEQYRRIAVQLGVRSGEYLSSNNGYRLASAVRAGEVVLDNCSSCGTMHIVTLVSPAKCPWCAAKRLKTA</sequence>
<dbReference type="RefSeq" id="WP_076429418.1">
    <property type="nucleotide sequence ID" value="NZ_FTMP01000012.1"/>
</dbReference>
<evidence type="ECO:0000313" key="1">
    <source>
        <dbReference type="EMBL" id="SIR01082.1"/>
    </source>
</evidence>
<organism evidence="1 2">
    <name type="scientific">Aquipseudomonas alcaligenes</name>
    <name type="common">Pseudomonas alcaligenes</name>
    <dbReference type="NCBI Taxonomy" id="43263"/>
    <lineage>
        <taxon>Bacteria</taxon>
        <taxon>Pseudomonadati</taxon>
        <taxon>Pseudomonadota</taxon>
        <taxon>Gammaproteobacteria</taxon>
        <taxon>Pseudomonadales</taxon>
        <taxon>Pseudomonadaceae</taxon>
        <taxon>Aquipseudomonas</taxon>
    </lineage>
</organism>
<reference evidence="1 2" key="1">
    <citation type="submission" date="2017-01" db="EMBL/GenBank/DDBJ databases">
        <authorList>
            <person name="Mah S.A."/>
            <person name="Swanson W.J."/>
            <person name="Moy G.W."/>
            <person name="Vacquier V.D."/>
        </authorList>
    </citation>
    <scope>NUCLEOTIDE SEQUENCE [LARGE SCALE GENOMIC DNA]</scope>
    <source>
        <strain evidence="1 2">RU36E</strain>
    </source>
</reference>